<dbReference type="PROSITE" id="PS51233">
    <property type="entry name" value="VWFD"/>
    <property type="match status" value="1"/>
</dbReference>
<dbReference type="SMART" id="SM00216">
    <property type="entry name" value="VWD"/>
    <property type="match status" value="1"/>
</dbReference>
<dbReference type="EMBL" id="CAXKWB010035603">
    <property type="protein sequence ID" value="CAL4146798.1"/>
    <property type="molecule type" value="Genomic_DNA"/>
</dbReference>
<protein>
    <recommendedName>
        <fullName evidence="1">VWFD domain-containing protein</fullName>
    </recommendedName>
</protein>
<name>A0AAV2RXR6_MEGNR</name>
<dbReference type="InterPro" id="IPR001846">
    <property type="entry name" value="VWF_type-D"/>
</dbReference>
<dbReference type="GO" id="GO:0005319">
    <property type="term" value="F:lipid transporter activity"/>
    <property type="evidence" value="ECO:0007669"/>
    <property type="project" value="TreeGrafter"/>
</dbReference>
<feature type="non-terminal residue" evidence="2">
    <location>
        <position position="1"/>
    </location>
</feature>
<keyword evidence="3" id="KW-1185">Reference proteome</keyword>
<gene>
    <name evidence="2" type="ORF">MNOR_LOCUS29922</name>
</gene>
<comment type="caution">
    <text evidence="2">The sequence shown here is derived from an EMBL/GenBank/DDBJ whole genome shotgun (WGS) entry which is preliminary data.</text>
</comment>
<dbReference type="Pfam" id="PF00094">
    <property type="entry name" value="VWD"/>
    <property type="match status" value="1"/>
</dbReference>
<evidence type="ECO:0000313" key="3">
    <source>
        <dbReference type="Proteomes" id="UP001497623"/>
    </source>
</evidence>
<organism evidence="2 3">
    <name type="scientific">Meganyctiphanes norvegica</name>
    <name type="common">Northern krill</name>
    <name type="synonym">Thysanopoda norvegica</name>
    <dbReference type="NCBI Taxonomy" id="48144"/>
    <lineage>
        <taxon>Eukaryota</taxon>
        <taxon>Metazoa</taxon>
        <taxon>Ecdysozoa</taxon>
        <taxon>Arthropoda</taxon>
        <taxon>Crustacea</taxon>
        <taxon>Multicrustacea</taxon>
        <taxon>Malacostraca</taxon>
        <taxon>Eumalacostraca</taxon>
        <taxon>Eucarida</taxon>
        <taxon>Euphausiacea</taxon>
        <taxon>Euphausiidae</taxon>
        <taxon>Meganyctiphanes</taxon>
    </lineage>
</organism>
<evidence type="ECO:0000313" key="2">
    <source>
        <dbReference type="EMBL" id="CAL4146798.1"/>
    </source>
</evidence>
<proteinExistence type="predicted"/>
<dbReference type="PANTHER" id="PTHR23345:SF15">
    <property type="entry name" value="VITELLOGENIN 1-RELATED"/>
    <property type="match status" value="1"/>
</dbReference>
<accession>A0AAV2RXR6</accession>
<dbReference type="Proteomes" id="UP001497623">
    <property type="component" value="Unassembled WGS sequence"/>
</dbReference>
<evidence type="ECO:0000259" key="1">
    <source>
        <dbReference type="PROSITE" id="PS51233"/>
    </source>
</evidence>
<reference evidence="2 3" key="1">
    <citation type="submission" date="2024-05" db="EMBL/GenBank/DDBJ databases">
        <authorList>
            <person name="Wallberg A."/>
        </authorList>
    </citation>
    <scope>NUCLEOTIDE SEQUENCE [LARGE SCALE GENOMIC DNA]</scope>
</reference>
<dbReference type="InterPro" id="IPR050733">
    <property type="entry name" value="Vitellogenin/Apolipophorin"/>
</dbReference>
<sequence>KEHFGLYSQPFTLRAPMVTPKRLCALEDYKFIRKGPEVFKDDLVFPGTGFNLGAVFVGDVQPLFSRGSSNNFYASFFQNTDYQPFPPTNRYYLYKIGADYSKSKANGFSLSAQFVQGDKAAKDFVAIADAKNYEVSGVNFKVIFRKDGGDEIRKFGAEFTWANGWTPRYESKIHWQTQMGPYESEPASTRCIFLHTSSPRILSMINARDFLDMDHQTKVIAQTYYGVNDCTASEPLMQFDGELTLSDDKKTRLGYEDPTDCKKTLRNPNNFNILSYDKMTFTMKWQEGQNAKFPLASYVVTYFLPGIMFPKAYYWYEENDSAANTATLEAYKKNDGWDFKFQKPFMGAVGERIDVPPFVEAFLLSPRPYEVTMYDRYFLGYDRPVCYATASEVQTFDGLKFDHSLGNCWTVAVRDCKQNSGLINVRNNGGFEASVLWTVGGLKVDITPDSVKINKEAIEPGTVTDLYQVHKVTQGMLVQISWVAAVRVTTVGISAEVHPSYKGNLCGACSNFDGESATLTGPKGCSYSDYDLFMAAWALPGDGCDDASLAAKKDQVKAYQGTCPKQFYYPTGKILTSMKESCFEYEHITRTEGDYTCTSTEPVSTCKPGCTAAIPYRTNVMYDCKSSSEKKQDVDGLASYPNPGCHYFKKWWTDQSLGCEA</sequence>
<feature type="domain" description="VWFD" evidence="1">
    <location>
        <begin position="384"/>
        <end position="545"/>
    </location>
</feature>
<dbReference type="AlphaFoldDB" id="A0AAV2RXR6"/>
<dbReference type="PANTHER" id="PTHR23345">
    <property type="entry name" value="VITELLOGENIN-RELATED"/>
    <property type="match status" value="1"/>
</dbReference>